<name>A0A559KCF9_9BACL</name>
<organism evidence="1 2">
    <name type="scientific">Paenibacillus cremeus</name>
    <dbReference type="NCBI Taxonomy" id="2163881"/>
    <lineage>
        <taxon>Bacteria</taxon>
        <taxon>Bacillati</taxon>
        <taxon>Bacillota</taxon>
        <taxon>Bacilli</taxon>
        <taxon>Bacillales</taxon>
        <taxon>Paenibacillaceae</taxon>
        <taxon>Paenibacillus</taxon>
    </lineage>
</organism>
<keyword evidence="2" id="KW-1185">Reference proteome</keyword>
<evidence type="ECO:0000313" key="2">
    <source>
        <dbReference type="Proteomes" id="UP000317036"/>
    </source>
</evidence>
<dbReference type="RefSeq" id="WP_144846322.1">
    <property type="nucleotide sequence ID" value="NZ_VNJI01000011.1"/>
</dbReference>
<proteinExistence type="predicted"/>
<dbReference type="AlphaFoldDB" id="A0A559KCF9"/>
<gene>
    <name evidence="1" type="ORF">FPZ49_10650</name>
</gene>
<reference evidence="1 2" key="1">
    <citation type="submission" date="2019-07" db="EMBL/GenBank/DDBJ databases">
        <authorList>
            <person name="Kim J."/>
        </authorList>
    </citation>
    <scope>NUCLEOTIDE SEQUENCE [LARGE SCALE GENOMIC DNA]</scope>
    <source>
        <strain evidence="1 2">JC52</strain>
    </source>
</reference>
<protein>
    <submittedName>
        <fullName evidence="1">Uncharacterized protein</fullName>
    </submittedName>
</protein>
<sequence length="111" mass="12940">MEQKKNPPKEFRAEYNAVKNHMHNTLGITKEDIQKIIVETVQTEIQRVINHGDIERMTTNYVNLLVQRAIDRGSYWTNFEKVVASRLKDEITNTIAEQLTIDVQVKKSVEN</sequence>
<accession>A0A559KCF9</accession>
<dbReference type="Proteomes" id="UP000317036">
    <property type="component" value="Unassembled WGS sequence"/>
</dbReference>
<dbReference type="OrthoDB" id="2907224at2"/>
<evidence type="ECO:0000313" key="1">
    <source>
        <dbReference type="EMBL" id="TVY09826.1"/>
    </source>
</evidence>
<dbReference type="EMBL" id="VNJI01000011">
    <property type="protein sequence ID" value="TVY09826.1"/>
    <property type="molecule type" value="Genomic_DNA"/>
</dbReference>
<comment type="caution">
    <text evidence="1">The sequence shown here is derived from an EMBL/GenBank/DDBJ whole genome shotgun (WGS) entry which is preliminary data.</text>
</comment>